<evidence type="ECO:0008006" key="5">
    <source>
        <dbReference type="Google" id="ProtNLM"/>
    </source>
</evidence>
<dbReference type="Proteomes" id="UP001295684">
    <property type="component" value="Unassembled WGS sequence"/>
</dbReference>
<reference evidence="3" key="1">
    <citation type="submission" date="2023-07" db="EMBL/GenBank/DDBJ databases">
        <authorList>
            <consortium name="AG Swart"/>
            <person name="Singh M."/>
            <person name="Singh A."/>
            <person name="Seah K."/>
            <person name="Emmerich C."/>
        </authorList>
    </citation>
    <scope>NUCLEOTIDE SEQUENCE</scope>
    <source>
        <strain evidence="3">DP1</strain>
    </source>
</reference>
<dbReference type="AlphaFoldDB" id="A0AAD2D1N1"/>
<comment type="caution">
    <text evidence="3">The sequence shown here is derived from an EMBL/GenBank/DDBJ whole genome shotgun (WGS) entry which is preliminary data.</text>
</comment>
<keyword evidence="2" id="KW-1133">Transmembrane helix</keyword>
<protein>
    <recommendedName>
        <fullName evidence="5">Transmembrane protein</fullName>
    </recommendedName>
</protein>
<keyword evidence="2" id="KW-0472">Membrane</keyword>
<gene>
    <name evidence="3" type="ORF">ECRASSUSDP1_LOCUS18198</name>
</gene>
<evidence type="ECO:0000256" key="2">
    <source>
        <dbReference type="SAM" id="Phobius"/>
    </source>
</evidence>
<proteinExistence type="predicted"/>
<feature type="compositionally biased region" description="Basic and acidic residues" evidence="1">
    <location>
        <begin position="16"/>
        <end position="31"/>
    </location>
</feature>
<feature type="region of interest" description="Disordered" evidence="1">
    <location>
        <begin position="1"/>
        <end position="34"/>
    </location>
</feature>
<keyword evidence="4" id="KW-1185">Reference proteome</keyword>
<evidence type="ECO:0000313" key="4">
    <source>
        <dbReference type="Proteomes" id="UP001295684"/>
    </source>
</evidence>
<dbReference type="Pfam" id="PF02466">
    <property type="entry name" value="Tim17"/>
    <property type="match status" value="1"/>
</dbReference>
<feature type="transmembrane region" description="Helical" evidence="2">
    <location>
        <begin position="105"/>
        <end position="123"/>
    </location>
</feature>
<feature type="compositionally biased region" description="Basic residues" evidence="1">
    <location>
        <begin position="1"/>
        <end position="11"/>
    </location>
</feature>
<feature type="transmembrane region" description="Helical" evidence="2">
    <location>
        <begin position="135"/>
        <end position="158"/>
    </location>
</feature>
<feature type="transmembrane region" description="Helical" evidence="2">
    <location>
        <begin position="224"/>
        <end position="242"/>
    </location>
</feature>
<dbReference type="PANTHER" id="PTHR12459:SF15">
    <property type="entry name" value="TRANSMEMBRANE PROTEIN 135"/>
    <property type="match status" value="1"/>
</dbReference>
<sequence>MSTKNSLKKKTTITPEDEHKIQEKEILKKPGNDNSLNRALEEEQIGEGDSAKDYQYEFIMHVCKPYKKIVYFLIKNGYVKERTPFCRHGIRSCHLNSLEGFCTNFFYGFMTKAVINILLGLINPRKKLVNNIVDLFSADCMSFCTFLGAFSGIFKFMMCTLRRLRGKDDELNSIISGALAAISLLFDNSKSRKKFILLYLFCRSLEMLVNVLDKKKWLKKIKYFECYMFGPVLSYLFYAYMYETECFPKGIDKAFLSTSKPTNREYSMFEDIYQRQGKIYFPGATRKVKV</sequence>
<dbReference type="PANTHER" id="PTHR12459">
    <property type="entry name" value="TRANSMEMBRANE PROTEIN 135-RELATED"/>
    <property type="match status" value="1"/>
</dbReference>
<accession>A0AAD2D1N1</accession>
<organism evidence="3 4">
    <name type="scientific">Euplotes crassus</name>
    <dbReference type="NCBI Taxonomy" id="5936"/>
    <lineage>
        <taxon>Eukaryota</taxon>
        <taxon>Sar</taxon>
        <taxon>Alveolata</taxon>
        <taxon>Ciliophora</taxon>
        <taxon>Intramacronucleata</taxon>
        <taxon>Spirotrichea</taxon>
        <taxon>Hypotrichia</taxon>
        <taxon>Euplotida</taxon>
        <taxon>Euplotidae</taxon>
        <taxon>Moneuplotes</taxon>
    </lineage>
</organism>
<keyword evidence="2" id="KW-0812">Transmembrane</keyword>
<evidence type="ECO:0000313" key="3">
    <source>
        <dbReference type="EMBL" id="CAI2376821.1"/>
    </source>
</evidence>
<dbReference type="InterPro" id="IPR026749">
    <property type="entry name" value="Tmem135"/>
</dbReference>
<dbReference type="EMBL" id="CAMPGE010018406">
    <property type="protein sequence ID" value="CAI2376821.1"/>
    <property type="molecule type" value="Genomic_DNA"/>
</dbReference>
<name>A0AAD2D1N1_EUPCR</name>
<evidence type="ECO:0000256" key="1">
    <source>
        <dbReference type="SAM" id="MobiDB-lite"/>
    </source>
</evidence>